<feature type="chain" id="PRO_5041960877" description="Leucine-rich repeat-containing N-terminal plant-type domain-containing protein" evidence="6">
    <location>
        <begin position="20"/>
        <end position="333"/>
    </location>
</feature>
<sequence length="333" mass="36044">MRKSYSSLVFLHVQTTCFAMNISTDQTCLLALKAQIISDPCHILSTNWSYSTSVCNWIGITCGSRHQRVIELNISDMGFTGTIPVEIGHLHNLKQLGIEKNELTGSIPLTIFNISSLQVLSIWDNKLEGHLPREVGNLTMVNVLDLGINNLTGVIPDEIGNLQELLKLKLDFNNFSGSIPIGVFNISTLASISLTQNYISGNLPSTIGNGSPNLERIFLDANNIDGVLPSSISNLSKLTILELSAIELTGSIPDSLGNLRLVEILSLQGNSLTSDSSMLSFVTPLANCKHLRELILSLNPLNAILPKSTGNLSSLQTFEAVGCNLKGHVPNEI</sequence>
<dbReference type="Pfam" id="PF13855">
    <property type="entry name" value="LRR_8"/>
    <property type="match status" value="1"/>
</dbReference>
<dbReference type="PANTHER" id="PTHR48060:SF21">
    <property type="entry name" value="L DOMAIN-LIKE PROTEIN"/>
    <property type="match status" value="1"/>
</dbReference>
<feature type="signal peptide" evidence="6">
    <location>
        <begin position="1"/>
        <end position="19"/>
    </location>
</feature>
<dbReference type="InterPro" id="IPR032675">
    <property type="entry name" value="LRR_dom_sf"/>
</dbReference>
<evidence type="ECO:0000256" key="1">
    <source>
        <dbReference type="ARBA" id="ARBA00004370"/>
    </source>
</evidence>
<evidence type="ECO:0000256" key="6">
    <source>
        <dbReference type="SAM" id="SignalP"/>
    </source>
</evidence>
<evidence type="ECO:0000313" key="8">
    <source>
        <dbReference type="EMBL" id="KAK4361213.1"/>
    </source>
</evidence>
<organism evidence="8 9">
    <name type="scientific">Anisodus tanguticus</name>
    <dbReference type="NCBI Taxonomy" id="243964"/>
    <lineage>
        <taxon>Eukaryota</taxon>
        <taxon>Viridiplantae</taxon>
        <taxon>Streptophyta</taxon>
        <taxon>Embryophyta</taxon>
        <taxon>Tracheophyta</taxon>
        <taxon>Spermatophyta</taxon>
        <taxon>Magnoliopsida</taxon>
        <taxon>eudicotyledons</taxon>
        <taxon>Gunneridae</taxon>
        <taxon>Pentapetalae</taxon>
        <taxon>asterids</taxon>
        <taxon>lamiids</taxon>
        <taxon>Solanales</taxon>
        <taxon>Solanaceae</taxon>
        <taxon>Solanoideae</taxon>
        <taxon>Hyoscyameae</taxon>
        <taxon>Anisodus</taxon>
    </lineage>
</organism>
<keyword evidence="9" id="KW-1185">Reference proteome</keyword>
<evidence type="ECO:0000256" key="3">
    <source>
        <dbReference type="ARBA" id="ARBA00022729"/>
    </source>
</evidence>
<keyword evidence="5" id="KW-0472">Membrane</keyword>
<protein>
    <recommendedName>
        <fullName evidence="7">Leucine-rich repeat-containing N-terminal plant-type domain-containing protein</fullName>
    </recommendedName>
</protein>
<dbReference type="Pfam" id="PF08263">
    <property type="entry name" value="LRRNT_2"/>
    <property type="match status" value="1"/>
</dbReference>
<dbReference type="Gene3D" id="3.80.10.10">
    <property type="entry name" value="Ribonuclease Inhibitor"/>
    <property type="match status" value="3"/>
</dbReference>
<dbReference type="EMBL" id="JAVYJV010000010">
    <property type="protein sequence ID" value="KAK4361213.1"/>
    <property type="molecule type" value="Genomic_DNA"/>
</dbReference>
<dbReference type="GO" id="GO:0050832">
    <property type="term" value="P:defense response to fungus"/>
    <property type="evidence" value="ECO:0007669"/>
    <property type="project" value="UniProtKB-ARBA"/>
</dbReference>
<dbReference type="Proteomes" id="UP001291623">
    <property type="component" value="Unassembled WGS sequence"/>
</dbReference>
<keyword evidence="4" id="KW-0677">Repeat</keyword>
<evidence type="ECO:0000256" key="5">
    <source>
        <dbReference type="ARBA" id="ARBA00023136"/>
    </source>
</evidence>
<reference evidence="8" key="1">
    <citation type="submission" date="2023-12" db="EMBL/GenBank/DDBJ databases">
        <title>Genome assembly of Anisodus tanguticus.</title>
        <authorList>
            <person name="Wang Y.-J."/>
        </authorList>
    </citation>
    <scope>NUCLEOTIDE SEQUENCE</scope>
    <source>
        <strain evidence="8">KB-2021</strain>
        <tissue evidence="8">Leaf</tissue>
    </source>
</reference>
<feature type="domain" description="Leucine-rich repeat-containing N-terminal plant-type" evidence="7">
    <location>
        <begin position="23"/>
        <end position="62"/>
    </location>
</feature>
<accession>A0AAE1S0E4</accession>
<dbReference type="GO" id="GO:0016020">
    <property type="term" value="C:membrane"/>
    <property type="evidence" value="ECO:0007669"/>
    <property type="project" value="UniProtKB-SubCell"/>
</dbReference>
<comment type="caution">
    <text evidence="8">The sequence shown here is derived from an EMBL/GenBank/DDBJ whole genome shotgun (WGS) entry which is preliminary data.</text>
</comment>
<gene>
    <name evidence="8" type="ORF">RND71_020165</name>
</gene>
<evidence type="ECO:0000256" key="4">
    <source>
        <dbReference type="ARBA" id="ARBA00022737"/>
    </source>
</evidence>
<dbReference type="PANTHER" id="PTHR48060">
    <property type="entry name" value="DNA DAMAGE-REPAIR/TOLERATION PROTEIN DRT100"/>
    <property type="match status" value="1"/>
</dbReference>
<keyword evidence="3 6" id="KW-0732">Signal</keyword>
<dbReference type="SUPFAM" id="SSF52058">
    <property type="entry name" value="L domain-like"/>
    <property type="match status" value="2"/>
</dbReference>
<dbReference type="AlphaFoldDB" id="A0AAE1S0E4"/>
<dbReference type="InterPro" id="IPR001611">
    <property type="entry name" value="Leu-rich_rpt"/>
</dbReference>
<dbReference type="InterPro" id="IPR053211">
    <property type="entry name" value="DNA_repair-toleration"/>
</dbReference>
<evidence type="ECO:0000256" key="2">
    <source>
        <dbReference type="ARBA" id="ARBA00022614"/>
    </source>
</evidence>
<name>A0AAE1S0E4_9SOLA</name>
<dbReference type="FunFam" id="3.80.10.10:FF:000400">
    <property type="entry name" value="Nuclear pore complex protein NUP107"/>
    <property type="match status" value="1"/>
</dbReference>
<dbReference type="InterPro" id="IPR013210">
    <property type="entry name" value="LRR_N_plant-typ"/>
</dbReference>
<dbReference type="Pfam" id="PF00560">
    <property type="entry name" value="LRR_1"/>
    <property type="match status" value="2"/>
</dbReference>
<proteinExistence type="predicted"/>
<comment type="subcellular location">
    <subcellularLocation>
        <location evidence="1">Membrane</location>
    </subcellularLocation>
</comment>
<keyword evidence="2" id="KW-0433">Leucine-rich repeat</keyword>
<evidence type="ECO:0000259" key="7">
    <source>
        <dbReference type="Pfam" id="PF08263"/>
    </source>
</evidence>
<evidence type="ECO:0000313" key="9">
    <source>
        <dbReference type="Proteomes" id="UP001291623"/>
    </source>
</evidence>